<sequence>MGFQKLKTFATKLSPMKVYCGDSRRNIQFQWRPFLAILLQGLLPTVSEDHRCGVTAAKASVKLMLYYANPSSYSKFYDLLGYVIMTLFVALGEEVLVCELLEDLIFVVTVAEDRESGCGMMQTVNEELVSKLLLVLIDMLVDIDADPNWGNATSDDENEGEFSSCGYAMESLDRLAIALGGNVIVLSCPLSLFNFLHNEVWEIRHAAVTAIGLISEGCSKVIVVSSKDMEQLVETIVKLIHDEHPRRGMTMMKEAALETLASLAISSQEDSAYIFDSIMPYLKVILLTATKDASRMLLAKSLECLTMITVAVGNLAILDYVEKTMQILRADFIPYLSVSMPIVLKSATLKNYLSVPNDSDTDDSDDESTIKVAAGNKNIGIRSALVEEKALACHMRCYFAAELKEGMHLWVNEVVSALVPNLTFKYSAEVRMAAIPAMPLLLNSAACAMTNRFPVTGFGKSPVQKLSDTIITALLDALKKIGICLGTLVKKLKASFLPLFDKFFPYVSLMYYEEWIPLLPRVYYHKNPDVPQIVATAIGIYLKFTNV</sequence>
<comment type="caution">
    <text evidence="6">The sequence shown here is derived from an EMBL/GenBank/DDBJ whole genome shotgun (WGS) entry which is preliminary data.</text>
</comment>
<dbReference type="InterPro" id="IPR011989">
    <property type="entry name" value="ARM-like"/>
</dbReference>
<name>A0AAE1RY80_9SOLA</name>
<dbReference type="GO" id="GO:0006606">
    <property type="term" value="P:protein import into nucleus"/>
    <property type="evidence" value="ECO:0007669"/>
    <property type="project" value="InterPro"/>
</dbReference>
<keyword evidence="2" id="KW-0813">Transport</keyword>
<dbReference type="SUPFAM" id="SSF48371">
    <property type="entry name" value="ARM repeat"/>
    <property type="match status" value="1"/>
</dbReference>
<evidence type="ECO:0000313" key="7">
    <source>
        <dbReference type="Proteomes" id="UP001291623"/>
    </source>
</evidence>
<dbReference type="InterPro" id="IPR041653">
    <property type="entry name" value="Importin_rep_4"/>
</dbReference>
<dbReference type="InterPro" id="IPR016024">
    <property type="entry name" value="ARM-type_fold"/>
</dbReference>
<evidence type="ECO:0000256" key="5">
    <source>
        <dbReference type="ARBA" id="ARBA00022927"/>
    </source>
</evidence>
<dbReference type="GO" id="GO:0005737">
    <property type="term" value="C:cytoplasm"/>
    <property type="evidence" value="ECO:0007669"/>
    <property type="project" value="UniProtKB-SubCell"/>
</dbReference>
<protein>
    <submittedName>
        <fullName evidence="6">Uncharacterized protein</fullName>
    </submittedName>
</protein>
<evidence type="ECO:0000256" key="4">
    <source>
        <dbReference type="ARBA" id="ARBA00022737"/>
    </source>
</evidence>
<accession>A0AAE1RY80</accession>
<dbReference type="PANTHER" id="PTHR10527">
    <property type="entry name" value="IMPORTIN BETA"/>
    <property type="match status" value="1"/>
</dbReference>
<dbReference type="AlphaFoldDB" id="A0AAE1RY80"/>
<evidence type="ECO:0000256" key="2">
    <source>
        <dbReference type="ARBA" id="ARBA00022448"/>
    </source>
</evidence>
<keyword evidence="7" id="KW-1185">Reference proteome</keyword>
<dbReference type="InterPro" id="IPR040122">
    <property type="entry name" value="Importin_beta"/>
</dbReference>
<dbReference type="Gene3D" id="1.25.10.10">
    <property type="entry name" value="Leucine-rich Repeat Variant"/>
    <property type="match status" value="2"/>
</dbReference>
<evidence type="ECO:0000256" key="3">
    <source>
        <dbReference type="ARBA" id="ARBA00022490"/>
    </source>
</evidence>
<dbReference type="Pfam" id="PF18808">
    <property type="entry name" value="Importin_rep_4"/>
    <property type="match status" value="1"/>
</dbReference>
<dbReference type="GO" id="GO:0005634">
    <property type="term" value="C:nucleus"/>
    <property type="evidence" value="ECO:0007669"/>
    <property type="project" value="UniProtKB-SubCell"/>
</dbReference>
<evidence type="ECO:0000256" key="1">
    <source>
        <dbReference type="ARBA" id="ARBA00004496"/>
    </source>
</evidence>
<comment type="subcellular location">
    <subcellularLocation>
        <location evidence="1">Cytoplasm</location>
    </subcellularLocation>
</comment>
<keyword evidence="3" id="KW-0963">Cytoplasm</keyword>
<evidence type="ECO:0000313" key="6">
    <source>
        <dbReference type="EMBL" id="KAK4360035.1"/>
    </source>
</evidence>
<reference evidence="6" key="1">
    <citation type="submission" date="2023-12" db="EMBL/GenBank/DDBJ databases">
        <title>Genome assembly of Anisodus tanguticus.</title>
        <authorList>
            <person name="Wang Y.-J."/>
        </authorList>
    </citation>
    <scope>NUCLEOTIDE SEQUENCE</scope>
    <source>
        <strain evidence="6">KB-2021</strain>
        <tissue evidence="6">Leaf</tissue>
    </source>
</reference>
<keyword evidence="4" id="KW-0677">Repeat</keyword>
<gene>
    <name evidence="6" type="ORF">RND71_022264</name>
</gene>
<organism evidence="6 7">
    <name type="scientific">Anisodus tanguticus</name>
    <dbReference type="NCBI Taxonomy" id="243964"/>
    <lineage>
        <taxon>Eukaryota</taxon>
        <taxon>Viridiplantae</taxon>
        <taxon>Streptophyta</taxon>
        <taxon>Embryophyta</taxon>
        <taxon>Tracheophyta</taxon>
        <taxon>Spermatophyta</taxon>
        <taxon>Magnoliopsida</taxon>
        <taxon>eudicotyledons</taxon>
        <taxon>Gunneridae</taxon>
        <taxon>Pentapetalae</taxon>
        <taxon>asterids</taxon>
        <taxon>lamiids</taxon>
        <taxon>Solanales</taxon>
        <taxon>Solanaceae</taxon>
        <taxon>Solanoideae</taxon>
        <taxon>Hyoscyameae</taxon>
        <taxon>Anisodus</taxon>
    </lineage>
</organism>
<keyword evidence="5" id="KW-0653">Protein transport</keyword>
<proteinExistence type="predicted"/>
<dbReference type="Proteomes" id="UP001291623">
    <property type="component" value="Unassembled WGS sequence"/>
</dbReference>
<dbReference type="EMBL" id="JAVYJV010000011">
    <property type="protein sequence ID" value="KAK4360035.1"/>
    <property type="molecule type" value="Genomic_DNA"/>
</dbReference>